<evidence type="ECO:0000256" key="4">
    <source>
        <dbReference type="SAM" id="MobiDB-lite"/>
    </source>
</evidence>
<evidence type="ECO:0000256" key="5">
    <source>
        <dbReference type="SAM" id="Phobius"/>
    </source>
</evidence>
<keyword evidence="5" id="KW-0812">Transmembrane</keyword>
<dbReference type="InterPro" id="IPR036890">
    <property type="entry name" value="HATPase_C_sf"/>
</dbReference>
<accession>A0ABQ2M0Y4</accession>
<keyword evidence="2" id="KW-0418">Kinase</keyword>
<protein>
    <recommendedName>
        <fullName evidence="6">Signal transduction histidine kinase subgroup 3 dimerisation and phosphoacceptor domain-containing protein</fullName>
    </recommendedName>
</protein>
<sequence>MAFFALFMAFITASMLLYFHREAGGQTWWPVVTAAILTWVAGLTQVYVTWLVRAGMGAGWPRPWATALLVAPAALVWVLTLWMPGGGFPGAIPLWLAANVLSILVHGVTRRLVLAAGVVLFAGHWWAGAHLTGVVVPAGEAARQMPPLVFFVIFVPVVFLFSAWWWNIVVQLDVARRDAAQLAVARERLRFASDLHDIQGHHLQVIALKAELAERLMGAGKPDAAAENIHEVRTIARTALEETRSLVRNLREVSLEEEIANAKDVLEASSATVTVRGILVEDPAARTLFGLAVREGATNILRHAASATKVSITLEAVDDGLRLAMVNDGVEAPAGHDGNEGNHVNDGAGAPGGHGVRGVGGPASGTGLSGLNRRFASSGGSVTGRYCDGAFVLEARLPAVPGRVTEESSTVQPKEPTP</sequence>
<feature type="domain" description="Signal transduction histidine kinase subgroup 3 dimerisation and phosphoacceptor" evidence="6">
    <location>
        <begin position="187"/>
        <end position="254"/>
    </location>
</feature>
<keyword evidence="5" id="KW-1133">Transmembrane helix</keyword>
<comment type="caution">
    <text evidence="7">The sequence shown here is derived from an EMBL/GenBank/DDBJ whole genome shotgun (WGS) entry which is preliminary data.</text>
</comment>
<feature type="transmembrane region" description="Helical" evidence="5">
    <location>
        <begin position="112"/>
        <end position="136"/>
    </location>
</feature>
<dbReference type="EMBL" id="BMLQ01000005">
    <property type="protein sequence ID" value="GGO45466.1"/>
    <property type="molecule type" value="Genomic_DNA"/>
</dbReference>
<name>A0ABQ2M0Y4_9MICC</name>
<dbReference type="PANTHER" id="PTHR24421:SF63">
    <property type="entry name" value="SENSOR HISTIDINE KINASE DESK"/>
    <property type="match status" value="1"/>
</dbReference>
<reference evidence="8" key="1">
    <citation type="journal article" date="2019" name="Int. J. Syst. Evol. Microbiol.">
        <title>The Global Catalogue of Microorganisms (GCM) 10K type strain sequencing project: providing services to taxonomists for standard genome sequencing and annotation.</title>
        <authorList>
            <consortium name="The Broad Institute Genomics Platform"/>
            <consortium name="The Broad Institute Genome Sequencing Center for Infectious Disease"/>
            <person name="Wu L."/>
            <person name="Ma J."/>
        </authorList>
    </citation>
    <scope>NUCLEOTIDE SEQUENCE [LARGE SCALE GENOMIC DNA]</scope>
    <source>
        <strain evidence="8">CGMCC 1.7064</strain>
    </source>
</reference>
<evidence type="ECO:0000256" key="1">
    <source>
        <dbReference type="ARBA" id="ARBA00022679"/>
    </source>
</evidence>
<dbReference type="InterPro" id="IPR050482">
    <property type="entry name" value="Sensor_HK_TwoCompSys"/>
</dbReference>
<keyword evidence="5" id="KW-0472">Membrane</keyword>
<evidence type="ECO:0000259" key="6">
    <source>
        <dbReference type="Pfam" id="PF07730"/>
    </source>
</evidence>
<proteinExistence type="predicted"/>
<dbReference type="Pfam" id="PF07730">
    <property type="entry name" value="HisKA_3"/>
    <property type="match status" value="1"/>
</dbReference>
<evidence type="ECO:0000313" key="7">
    <source>
        <dbReference type="EMBL" id="GGO45466.1"/>
    </source>
</evidence>
<dbReference type="Gene3D" id="1.20.5.1930">
    <property type="match status" value="1"/>
</dbReference>
<keyword evidence="1" id="KW-0808">Transferase</keyword>
<evidence type="ECO:0000256" key="3">
    <source>
        <dbReference type="ARBA" id="ARBA00023012"/>
    </source>
</evidence>
<feature type="transmembrane region" description="Helical" evidence="5">
    <location>
        <begin position="148"/>
        <end position="167"/>
    </location>
</feature>
<dbReference type="SUPFAM" id="SSF55874">
    <property type="entry name" value="ATPase domain of HSP90 chaperone/DNA topoisomerase II/histidine kinase"/>
    <property type="match status" value="1"/>
</dbReference>
<gene>
    <name evidence="7" type="ORF">GCM10010977_18220</name>
</gene>
<dbReference type="PANTHER" id="PTHR24421">
    <property type="entry name" value="NITRATE/NITRITE SENSOR PROTEIN NARX-RELATED"/>
    <property type="match status" value="1"/>
</dbReference>
<feature type="transmembrane region" description="Helical" evidence="5">
    <location>
        <begin position="31"/>
        <end position="52"/>
    </location>
</feature>
<dbReference type="Proteomes" id="UP000642509">
    <property type="component" value="Unassembled WGS sequence"/>
</dbReference>
<feature type="region of interest" description="Disordered" evidence="4">
    <location>
        <begin position="332"/>
        <end position="369"/>
    </location>
</feature>
<dbReference type="InterPro" id="IPR011712">
    <property type="entry name" value="Sig_transdc_His_kin_sub3_dim/P"/>
</dbReference>
<feature type="transmembrane region" description="Helical" evidence="5">
    <location>
        <begin position="88"/>
        <end position="105"/>
    </location>
</feature>
<keyword evidence="3" id="KW-0902">Two-component regulatory system</keyword>
<dbReference type="Gene3D" id="3.30.565.10">
    <property type="entry name" value="Histidine kinase-like ATPase, C-terminal domain"/>
    <property type="match status" value="1"/>
</dbReference>
<feature type="transmembrane region" description="Helical" evidence="5">
    <location>
        <begin position="64"/>
        <end position="82"/>
    </location>
</feature>
<feature type="compositionally biased region" description="Gly residues" evidence="4">
    <location>
        <begin position="349"/>
        <end position="368"/>
    </location>
</feature>
<keyword evidence="8" id="KW-1185">Reference proteome</keyword>
<evidence type="ECO:0000256" key="2">
    <source>
        <dbReference type="ARBA" id="ARBA00022777"/>
    </source>
</evidence>
<organism evidence="7 8">
    <name type="scientific">Citricoccus zhacaiensis</name>
    <dbReference type="NCBI Taxonomy" id="489142"/>
    <lineage>
        <taxon>Bacteria</taxon>
        <taxon>Bacillati</taxon>
        <taxon>Actinomycetota</taxon>
        <taxon>Actinomycetes</taxon>
        <taxon>Micrococcales</taxon>
        <taxon>Micrococcaceae</taxon>
        <taxon>Citricoccus</taxon>
    </lineage>
</organism>
<evidence type="ECO:0000313" key="8">
    <source>
        <dbReference type="Proteomes" id="UP000642509"/>
    </source>
</evidence>